<comment type="caution">
    <text evidence="3">The sequence shown here is derived from an EMBL/GenBank/DDBJ whole genome shotgun (WGS) entry which is preliminary data.</text>
</comment>
<organism evidence="3 4">
    <name type="scientific">Datura stramonium</name>
    <name type="common">Jimsonweed</name>
    <name type="synonym">Common thornapple</name>
    <dbReference type="NCBI Taxonomy" id="4076"/>
    <lineage>
        <taxon>Eukaryota</taxon>
        <taxon>Viridiplantae</taxon>
        <taxon>Streptophyta</taxon>
        <taxon>Embryophyta</taxon>
        <taxon>Tracheophyta</taxon>
        <taxon>Spermatophyta</taxon>
        <taxon>Magnoliopsida</taxon>
        <taxon>eudicotyledons</taxon>
        <taxon>Gunneridae</taxon>
        <taxon>Pentapetalae</taxon>
        <taxon>asterids</taxon>
        <taxon>lamiids</taxon>
        <taxon>Solanales</taxon>
        <taxon>Solanaceae</taxon>
        <taxon>Solanoideae</taxon>
        <taxon>Datureae</taxon>
        <taxon>Datura</taxon>
    </lineage>
</organism>
<accession>A0ABS8VKK4</accession>
<proteinExistence type="predicted"/>
<evidence type="ECO:0000313" key="4">
    <source>
        <dbReference type="Proteomes" id="UP000823775"/>
    </source>
</evidence>
<feature type="domain" description="Peptidase S9 prolyl oligopeptidase catalytic" evidence="2">
    <location>
        <begin position="70"/>
        <end position="222"/>
    </location>
</feature>
<sequence>MGGQTSAELSRACWHWSSASRGGVGLVATPRKTKNLVGQPEKIIDVPELILRINHVSVLYIEQLVASAEAAVEEVIRRGVADPNKIAVGGHSYGAFMTANLLAHAPHLFCCGIARSGAYNRTLTPFGFQNEERTLWEATNTYVEMSPFMSANKIKKPILLIHGEEDNNSGTLTMQSDRFFNALKGHGALCRLVILPYESHGYGARESIMHVLWETDRWLQKHCVYSSDVKADVSACKDNAEGTVDSQSKAVGAAGGVQERVNLDDDKFYSVRRSLLW</sequence>
<evidence type="ECO:0000259" key="2">
    <source>
        <dbReference type="Pfam" id="PF00326"/>
    </source>
</evidence>
<evidence type="ECO:0000256" key="1">
    <source>
        <dbReference type="ARBA" id="ARBA00022801"/>
    </source>
</evidence>
<gene>
    <name evidence="3" type="ORF">HAX54_037058</name>
</gene>
<name>A0ABS8VKK4_DATST</name>
<dbReference type="PANTHER" id="PTHR42776:SF28">
    <property type="entry name" value="GLUTAMYL ENDOPEPTIDASE, CHLOROPLASTIC-RELATED"/>
    <property type="match status" value="1"/>
</dbReference>
<dbReference type="Gene3D" id="3.40.50.1820">
    <property type="entry name" value="alpha/beta hydrolase"/>
    <property type="match status" value="1"/>
</dbReference>
<protein>
    <recommendedName>
        <fullName evidence="2">Peptidase S9 prolyl oligopeptidase catalytic domain-containing protein</fullName>
    </recommendedName>
</protein>
<dbReference type="Pfam" id="PF00326">
    <property type="entry name" value="Peptidase_S9"/>
    <property type="match status" value="1"/>
</dbReference>
<keyword evidence="4" id="KW-1185">Reference proteome</keyword>
<dbReference type="InterPro" id="IPR001375">
    <property type="entry name" value="Peptidase_S9_cat"/>
</dbReference>
<dbReference type="PANTHER" id="PTHR42776">
    <property type="entry name" value="SERINE PEPTIDASE S9 FAMILY MEMBER"/>
    <property type="match status" value="1"/>
</dbReference>
<dbReference type="SUPFAM" id="SSF53474">
    <property type="entry name" value="alpha/beta-Hydrolases"/>
    <property type="match status" value="1"/>
</dbReference>
<dbReference type="InterPro" id="IPR029058">
    <property type="entry name" value="AB_hydrolase_fold"/>
</dbReference>
<evidence type="ECO:0000313" key="3">
    <source>
        <dbReference type="EMBL" id="MCD9646861.1"/>
    </source>
</evidence>
<reference evidence="3 4" key="1">
    <citation type="journal article" date="2021" name="BMC Genomics">
        <title>Datura genome reveals duplications of psychoactive alkaloid biosynthetic genes and high mutation rate following tissue culture.</title>
        <authorList>
            <person name="Rajewski A."/>
            <person name="Carter-House D."/>
            <person name="Stajich J."/>
            <person name="Litt A."/>
        </authorList>
    </citation>
    <scope>NUCLEOTIDE SEQUENCE [LARGE SCALE GENOMIC DNA]</scope>
    <source>
        <strain evidence="3">AR-01</strain>
    </source>
</reference>
<dbReference type="EMBL" id="JACEIK010004939">
    <property type="protein sequence ID" value="MCD9646861.1"/>
    <property type="molecule type" value="Genomic_DNA"/>
</dbReference>
<dbReference type="Proteomes" id="UP000823775">
    <property type="component" value="Unassembled WGS sequence"/>
</dbReference>
<keyword evidence="1" id="KW-0378">Hydrolase</keyword>